<proteinExistence type="predicted"/>
<evidence type="ECO:0000313" key="3">
    <source>
        <dbReference type="Proteomes" id="UP000199546"/>
    </source>
</evidence>
<dbReference type="PANTHER" id="PTHR12993:SF28">
    <property type="entry name" value="LMBE FAMILY PROTEIN"/>
    <property type="match status" value="1"/>
</dbReference>
<reference evidence="3" key="1">
    <citation type="submission" date="2016-10" db="EMBL/GenBank/DDBJ databases">
        <authorList>
            <person name="Varghese N."/>
            <person name="Submissions S."/>
        </authorList>
    </citation>
    <scope>NUCLEOTIDE SEQUENCE [LARGE SCALE GENOMIC DNA]</scope>
    <source>
        <strain evidence="3">DSM 46136</strain>
    </source>
</reference>
<keyword evidence="3" id="KW-1185">Reference proteome</keyword>
<dbReference type="GO" id="GO:0016137">
    <property type="term" value="P:glycoside metabolic process"/>
    <property type="evidence" value="ECO:0007669"/>
    <property type="project" value="UniProtKB-ARBA"/>
</dbReference>
<protein>
    <submittedName>
        <fullName evidence="2">N-acetylglucosaminyl deacetylase, LmbE family</fullName>
    </submittedName>
</protein>
<dbReference type="Proteomes" id="UP000199546">
    <property type="component" value="Unassembled WGS sequence"/>
</dbReference>
<dbReference type="AlphaFoldDB" id="A0A1I7CQ76"/>
<dbReference type="STRING" id="1296565.SAMN05660657_04754"/>
<organism evidence="2 3">
    <name type="scientific">Geodermatophilus amargosae</name>
    <dbReference type="NCBI Taxonomy" id="1296565"/>
    <lineage>
        <taxon>Bacteria</taxon>
        <taxon>Bacillati</taxon>
        <taxon>Actinomycetota</taxon>
        <taxon>Actinomycetes</taxon>
        <taxon>Geodermatophilales</taxon>
        <taxon>Geodermatophilaceae</taxon>
        <taxon>Geodermatophilus</taxon>
    </lineage>
</organism>
<dbReference type="InterPro" id="IPR024078">
    <property type="entry name" value="LmbE-like_dom_sf"/>
</dbReference>
<sequence length="263" mass="28333">MEVGVVAAARPEPAAARWPGHTARMAEPLPDDWERALVVVAHPDDVEYGCAAAVAAWTATGRDVRYVLATSGEAGIAGLPPEEAGPLREREQRAAAAVVGVSVVEFLGHPDGRLTEGLDLRRSLAAAIRRHRPHLVVTMHPGDTWTPPGIAPAYWNSADHRALGRCALDAVGDAANEWIFPEISAQEPWRGVRWTAVSTPFEVTHTVDVTGVVDRAVASLAEHRRYLEALSDDPVEEQARRQVDMATPEVDGRRVAGFALYAG</sequence>
<dbReference type="EMBL" id="FPBA01000025">
    <property type="protein sequence ID" value="SFU01621.1"/>
    <property type="molecule type" value="Genomic_DNA"/>
</dbReference>
<accession>A0A1I7CQ76</accession>
<dbReference type="InterPro" id="IPR003737">
    <property type="entry name" value="GlcNAc_PI_deacetylase-related"/>
</dbReference>
<name>A0A1I7CQ76_9ACTN</name>
<dbReference type="Pfam" id="PF02585">
    <property type="entry name" value="PIG-L"/>
    <property type="match status" value="1"/>
</dbReference>
<keyword evidence="1" id="KW-0862">Zinc</keyword>
<gene>
    <name evidence="2" type="ORF">SAMN05660657_04754</name>
</gene>
<evidence type="ECO:0000313" key="2">
    <source>
        <dbReference type="EMBL" id="SFU01621.1"/>
    </source>
</evidence>
<dbReference type="SUPFAM" id="SSF102588">
    <property type="entry name" value="LmbE-like"/>
    <property type="match status" value="1"/>
</dbReference>
<dbReference type="GO" id="GO:0016811">
    <property type="term" value="F:hydrolase activity, acting on carbon-nitrogen (but not peptide) bonds, in linear amides"/>
    <property type="evidence" value="ECO:0007669"/>
    <property type="project" value="TreeGrafter"/>
</dbReference>
<dbReference type="PANTHER" id="PTHR12993">
    <property type="entry name" value="N-ACETYLGLUCOSAMINYL-PHOSPHATIDYLINOSITOL DE-N-ACETYLASE-RELATED"/>
    <property type="match status" value="1"/>
</dbReference>
<evidence type="ECO:0000256" key="1">
    <source>
        <dbReference type="ARBA" id="ARBA00022833"/>
    </source>
</evidence>
<dbReference type="Gene3D" id="3.40.50.10320">
    <property type="entry name" value="LmbE-like"/>
    <property type="match status" value="1"/>
</dbReference>